<dbReference type="PANTHER" id="PTHR11751">
    <property type="entry name" value="ALANINE AMINOTRANSFERASE"/>
    <property type="match status" value="1"/>
</dbReference>
<keyword evidence="3" id="KW-0032">Aminotransferase</keyword>
<dbReference type="GO" id="GO:0042853">
    <property type="term" value="P:L-alanine catabolic process"/>
    <property type="evidence" value="ECO:0007669"/>
    <property type="project" value="UniProtKB-UniPathway"/>
</dbReference>
<evidence type="ECO:0000259" key="7">
    <source>
        <dbReference type="Pfam" id="PF00155"/>
    </source>
</evidence>
<dbReference type="Gene3D" id="3.40.640.10">
    <property type="entry name" value="Type I PLP-dependent aspartate aminotransferase-like (Major domain)"/>
    <property type="match status" value="1"/>
</dbReference>
<evidence type="ECO:0000256" key="3">
    <source>
        <dbReference type="ARBA" id="ARBA00022576"/>
    </source>
</evidence>
<comment type="similarity">
    <text evidence="6">Belongs to the class-I pyridoxal-phosphate-dependent aminotransferase family. Alanine aminotransferase subfamily.</text>
</comment>
<dbReference type="InterPro" id="IPR004839">
    <property type="entry name" value="Aminotransferase_I/II_large"/>
</dbReference>
<dbReference type="SUPFAM" id="SSF53383">
    <property type="entry name" value="PLP-dependent transferases"/>
    <property type="match status" value="1"/>
</dbReference>
<sequence length="485" mass="52281">MPSLSMEKLSENIIATKYQVRGAVYLAATERQRQGKEVIFTSVGNPHQLGQVPLTFLRQVLALVTAPFLMDDPKTANAFPADAIRRAREYLSNITSVGAYTDSRGSSLVREQVAKFLHDRDGIPAHIDLIFLTDGASAAVRLGLQMLIRGTGFRDGILVPIPQYPLYSASIALLGGILIPYELDEEADWGLNMQAIQNAVDQARADYICPRALVFINPGNPTGQQLTESQLAGMIQICHTEQLALLADEVYQENVYGDARPFISARSVLGRIGGKVAEETQLLTFHTVSKGSLGECGLRGGFVELKNIPEDVVGEMYKLASINLSPNVPGQIAMGVLVNPPQRGDESYTQWEAERSAVIDSLARRAAAITKALNSLPGVRCAAAGSLYAFPQITLPPGAITAAQSKGVAPDVFYCLELLNETGIATTPGSGFGQKDGTFHFRTTILPPEEKIKQFGDSIKKFHMGFIAKYSGQASGASAQPTSRL</sequence>
<dbReference type="GO" id="GO:0047958">
    <property type="term" value="F:glycine:2-oxoglutarate aminotransferase activity"/>
    <property type="evidence" value="ECO:0007669"/>
    <property type="project" value="TreeGrafter"/>
</dbReference>
<keyword evidence="4" id="KW-0808">Transferase</keyword>
<dbReference type="GO" id="GO:0030170">
    <property type="term" value="F:pyridoxal phosphate binding"/>
    <property type="evidence" value="ECO:0007669"/>
    <property type="project" value="InterPro"/>
</dbReference>
<protein>
    <recommendedName>
        <fullName evidence="7">Aminotransferase class I/classII large domain-containing protein</fullName>
    </recommendedName>
</protein>
<feature type="domain" description="Aminotransferase class I/classII large" evidence="7">
    <location>
        <begin position="80"/>
        <end position="455"/>
    </location>
</feature>
<reference evidence="8" key="1">
    <citation type="submission" date="2021-01" db="EMBL/GenBank/DDBJ databases">
        <authorList>
            <person name="Corre E."/>
            <person name="Pelletier E."/>
            <person name="Niang G."/>
            <person name="Scheremetjew M."/>
            <person name="Finn R."/>
            <person name="Kale V."/>
            <person name="Holt S."/>
            <person name="Cochrane G."/>
            <person name="Meng A."/>
            <person name="Brown T."/>
            <person name="Cohen L."/>
        </authorList>
    </citation>
    <scope>NUCLEOTIDE SEQUENCE</scope>
    <source>
        <strain evidence="8">CCMP1243</strain>
    </source>
</reference>
<proteinExistence type="inferred from homology"/>
<dbReference type="Gene3D" id="1.10.287.1970">
    <property type="match status" value="1"/>
</dbReference>
<dbReference type="PANTHER" id="PTHR11751:SF373">
    <property type="entry name" value="GLUTAMATE--GLYOXYLATE AMINOTRANSFERASE 2"/>
    <property type="match status" value="1"/>
</dbReference>
<comment type="subunit">
    <text evidence="2">Homodimer.</text>
</comment>
<dbReference type="EMBL" id="HBHJ01032198">
    <property type="protein sequence ID" value="CAD9710356.1"/>
    <property type="molecule type" value="Transcribed_RNA"/>
</dbReference>
<dbReference type="Pfam" id="PF00155">
    <property type="entry name" value="Aminotran_1_2"/>
    <property type="match status" value="1"/>
</dbReference>
<evidence type="ECO:0000256" key="1">
    <source>
        <dbReference type="ARBA" id="ARBA00001933"/>
    </source>
</evidence>
<dbReference type="InterPro" id="IPR015424">
    <property type="entry name" value="PyrdxlP-dep_Trfase"/>
</dbReference>
<comment type="cofactor">
    <cofactor evidence="1">
        <name>pyridoxal 5'-phosphate</name>
        <dbReference type="ChEBI" id="CHEBI:597326"/>
    </cofactor>
</comment>
<dbReference type="InterPro" id="IPR015421">
    <property type="entry name" value="PyrdxlP-dep_Trfase_major"/>
</dbReference>
<organism evidence="8">
    <name type="scientific">Rhizochromulina marina</name>
    <dbReference type="NCBI Taxonomy" id="1034831"/>
    <lineage>
        <taxon>Eukaryota</taxon>
        <taxon>Sar</taxon>
        <taxon>Stramenopiles</taxon>
        <taxon>Ochrophyta</taxon>
        <taxon>Dictyochophyceae</taxon>
        <taxon>Rhizochromulinales</taxon>
        <taxon>Rhizochromulina</taxon>
    </lineage>
</organism>
<dbReference type="InterPro" id="IPR015422">
    <property type="entry name" value="PyrdxlP-dep_Trfase_small"/>
</dbReference>
<keyword evidence="5" id="KW-0663">Pyridoxal phosphate</keyword>
<evidence type="ECO:0000256" key="5">
    <source>
        <dbReference type="ARBA" id="ARBA00022898"/>
    </source>
</evidence>
<evidence type="ECO:0000256" key="4">
    <source>
        <dbReference type="ARBA" id="ARBA00022679"/>
    </source>
</evidence>
<name>A0A7S2SV09_9STRA</name>
<gene>
    <name evidence="8" type="ORF">RMAR1173_LOCUS21349</name>
</gene>
<dbReference type="GO" id="GO:0008453">
    <property type="term" value="F:alanine-glyoxylate transaminase activity"/>
    <property type="evidence" value="ECO:0007669"/>
    <property type="project" value="TreeGrafter"/>
</dbReference>
<evidence type="ECO:0000256" key="6">
    <source>
        <dbReference type="ARBA" id="ARBA00025785"/>
    </source>
</evidence>
<accession>A0A7S2SV09</accession>
<dbReference type="InterPro" id="IPR045088">
    <property type="entry name" value="ALAT1/2-like"/>
</dbReference>
<evidence type="ECO:0000313" key="8">
    <source>
        <dbReference type="EMBL" id="CAD9710356.1"/>
    </source>
</evidence>
<dbReference type="Gene3D" id="3.90.1150.10">
    <property type="entry name" value="Aspartate Aminotransferase, domain 1"/>
    <property type="match status" value="1"/>
</dbReference>
<dbReference type="FunFam" id="3.90.1150.10:FF:000010">
    <property type="entry name" value="Alanine aminotransferase 2"/>
    <property type="match status" value="1"/>
</dbReference>
<dbReference type="FunFam" id="3.40.640.10:FF:000012">
    <property type="entry name" value="alanine aminotransferase 2"/>
    <property type="match status" value="1"/>
</dbReference>
<dbReference type="CDD" id="cd00609">
    <property type="entry name" value="AAT_like"/>
    <property type="match status" value="1"/>
</dbReference>
<dbReference type="FunFam" id="1.10.287.1970:FF:000001">
    <property type="entry name" value="Alanine aminotransferase 2"/>
    <property type="match status" value="1"/>
</dbReference>
<dbReference type="GO" id="GO:0004021">
    <property type="term" value="F:L-alanine:2-oxoglutarate aminotransferase activity"/>
    <property type="evidence" value="ECO:0007669"/>
    <property type="project" value="TreeGrafter"/>
</dbReference>
<evidence type="ECO:0000256" key="2">
    <source>
        <dbReference type="ARBA" id="ARBA00011738"/>
    </source>
</evidence>
<dbReference type="AlphaFoldDB" id="A0A7S2SV09"/>
<dbReference type="UniPathway" id="UPA00528">
    <property type="reaction ID" value="UER00586"/>
</dbReference>